<sequence length="140" mass="15733">MFDLVWTKKSMKSCYSHRQTIASSPLCVELQPLAGIFCSSYKLLRAVNQHFAATKNTAQKHTGMQITPPCCCRVASRTILASKQYLNRLCTNRICFSPFVKPFRALLTRTLGSKSTPAQEVPWFKSAVCSFAQAKSCPYR</sequence>
<protein>
    <submittedName>
        <fullName evidence="1">Uncharacterized protein</fullName>
    </submittedName>
</protein>
<organism evidence="1 2">
    <name type="scientific">Nephila pilipes</name>
    <name type="common">Giant wood spider</name>
    <name type="synonym">Nephila maculata</name>
    <dbReference type="NCBI Taxonomy" id="299642"/>
    <lineage>
        <taxon>Eukaryota</taxon>
        <taxon>Metazoa</taxon>
        <taxon>Ecdysozoa</taxon>
        <taxon>Arthropoda</taxon>
        <taxon>Chelicerata</taxon>
        <taxon>Arachnida</taxon>
        <taxon>Araneae</taxon>
        <taxon>Araneomorphae</taxon>
        <taxon>Entelegynae</taxon>
        <taxon>Araneoidea</taxon>
        <taxon>Nephilidae</taxon>
        <taxon>Nephila</taxon>
    </lineage>
</organism>
<gene>
    <name evidence="1" type="ORF">NPIL_221441</name>
</gene>
<name>A0A8X6UKX8_NEPPI</name>
<dbReference type="EMBL" id="BMAW01132857">
    <property type="protein sequence ID" value="GFU45795.1"/>
    <property type="molecule type" value="Genomic_DNA"/>
</dbReference>
<dbReference type="AlphaFoldDB" id="A0A8X6UKX8"/>
<accession>A0A8X6UKX8</accession>
<keyword evidence="2" id="KW-1185">Reference proteome</keyword>
<evidence type="ECO:0000313" key="1">
    <source>
        <dbReference type="EMBL" id="GFU45795.1"/>
    </source>
</evidence>
<proteinExistence type="predicted"/>
<dbReference type="Proteomes" id="UP000887013">
    <property type="component" value="Unassembled WGS sequence"/>
</dbReference>
<comment type="caution">
    <text evidence="1">The sequence shown here is derived from an EMBL/GenBank/DDBJ whole genome shotgun (WGS) entry which is preliminary data.</text>
</comment>
<evidence type="ECO:0000313" key="2">
    <source>
        <dbReference type="Proteomes" id="UP000887013"/>
    </source>
</evidence>
<reference evidence="1" key="1">
    <citation type="submission" date="2020-08" db="EMBL/GenBank/DDBJ databases">
        <title>Multicomponent nature underlies the extraordinary mechanical properties of spider dragline silk.</title>
        <authorList>
            <person name="Kono N."/>
            <person name="Nakamura H."/>
            <person name="Mori M."/>
            <person name="Yoshida Y."/>
            <person name="Ohtoshi R."/>
            <person name="Malay A.D."/>
            <person name="Moran D.A.P."/>
            <person name="Tomita M."/>
            <person name="Numata K."/>
            <person name="Arakawa K."/>
        </authorList>
    </citation>
    <scope>NUCLEOTIDE SEQUENCE</scope>
</reference>